<proteinExistence type="predicted"/>
<evidence type="ECO:0000313" key="3">
    <source>
        <dbReference type="WBParaSite" id="PDA_v2.g17563.t1"/>
    </source>
</evidence>
<dbReference type="AlphaFoldDB" id="A0A914PNJ4"/>
<evidence type="ECO:0000313" key="2">
    <source>
        <dbReference type="Proteomes" id="UP000887578"/>
    </source>
</evidence>
<organism evidence="2 3">
    <name type="scientific">Panagrolaimus davidi</name>
    <dbReference type="NCBI Taxonomy" id="227884"/>
    <lineage>
        <taxon>Eukaryota</taxon>
        <taxon>Metazoa</taxon>
        <taxon>Ecdysozoa</taxon>
        <taxon>Nematoda</taxon>
        <taxon>Chromadorea</taxon>
        <taxon>Rhabditida</taxon>
        <taxon>Tylenchina</taxon>
        <taxon>Panagrolaimomorpha</taxon>
        <taxon>Panagrolaimoidea</taxon>
        <taxon>Panagrolaimidae</taxon>
        <taxon>Panagrolaimus</taxon>
    </lineage>
</organism>
<evidence type="ECO:0000256" key="1">
    <source>
        <dbReference type="SAM" id="MobiDB-lite"/>
    </source>
</evidence>
<feature type="compositionally biased region" description="Polar residues" evidence="1">
    <location>
        <begin position="80"/>
        <end position="101"/>
    </location>
</feature>
<dbReference type="Proteomes" id="UP000887578">
    <property type="component" value="Unplaced"/>
</dbReference>
<feature type="compositionally biased region" description="Polar residues" evidence="1">
    <location>
        <begin position="37"/>
        <end position="71"/>
    </location>
</feature>
<protein>
    <submittedName>
        <fullName evidence="3">Uncharacterized protein</fullName>
    </submittedName>
</protein>
<feature type="region of interest" description="Disordered" evidence="1">
    <location>
        <begin position="33"/>
        <end position="101"/>
    </location>
</feature>
<reference evidence="3" key="1">
    <citation type="submission" date="2022-11" db="UniProtKB">
        <authorList>
            <consortium name="WormBaseParasite"/>
        </authorList>
    </citation>
    <scope>IDENTIFICATION</scope>
</reference>
<keyword evidence="2" id="KW-1185">Reference proteome</keyword>
<accession>A0A914PNJ4</accession>
<dbReference type="WBParaSite" id="PDA_v2.g17563.t1">
    <property type="protein sequence ID" value="PDA_v2.g17563.t1"/>
    <property type="gene ID" value="PDA_v2.g17563"/>
</dbReference>
<sequence>MATATLPSNNFAIRNFQPHIAYPPPSANVIDARSVVIPSTGSQNQNSPGSTDNDLSDNGSNSHTTAETELSPTRAETFGNHFSNNQNFPPAGQHGNNSEFFSPFGSNSNFLSYPMGLSTVPQMNFVS</sequence>
<name>A0A914PNJ4_9BILA</name>